<organism evidence="1 2">
    <name type="scientific">Rhododendron molle</name>
    <name type="common">Chinese azalea</name>
    <name type="synonym">Azalea mollis</name>
    <dbReference type="NCBI Taxonomy" id="49168"/>
    <lineage>
        <taxon>Eukaryota</taxon>
        <taxon>Viridiplantae</taxon>
        <taxon>Streptophyta</taxon>
        <taxon>Embryophyta</taxon>
        <taxon>Tracheophyta</taxon>
        <taxon>Spermatophyta</taxon>
        <taxon>Magnoliopsida</taxon>
        <taxon>eudicotyledons</taxon>
        <taxon>Gunneridae</taxon>
        <taxon>Pentapetalae</taxon>
        <taxon>asterids</taxon>
        <taxon>Ericales</taxon>
        <taxon>Ericaceae</taxon>
        <taxon>Ericoideae</taxon>
        <taxon>Rhodoreae</taxon>
        <taxon>Rhododendron</taxon>
    </lineage>
</organism>
<dbReference type="EMBL" id="CM046394">
    <property type="protein sequence ID" value="KAI8546936.1"/>
    <property type="molecule type" value="Genomic_DNA"/>
</dbReference>
<reference evidence="1" key="1">
    <citation type="submission" date="2022-02" db="EMBL/GenBank/DDBJ databases">
        <title>Plant Genome Project.</title>
        <authorList>
            <person name="Zhang R.-G."/>
        </authorList>
    </citation>
    <scope>NUCLEOTIDE SEQUENCE</scope>
    <source>
        <strain evidence="1">AT1</strain>
    </source>
</reference>
<name>A0ACC0N258_RHOML</name>
<accession>A0ACC0N258</accession>
<evidence type="ECO:0000313" key="1">
    <source>
        <dbReference type="EMBL" id="KAI8546936.1"/>
    </source>
</evidence>
<comment type="caution">
    <text evidence="1">The sequence shown here is derived from an EMBL/GenBank/DDBJ whole genome shotgun (WGS) entry which is preliminary data.</text>
</comment>
<dbReference type="Proteomes" id="UP001062846">
    <property type="component" value="Chromosome 7"/>
</dbReference>
<keyword evidence="2" id="KW-1185">Reference proteome</keyword>
<sequence>MLIILPCCLSVYLKQEGAAQRDIHGFGGACRSLALYETLTQRVRELVDAAGFGEFIWTLTRSRIDHAVLVALAERWRDTTNTFHLLIGEMTVTPADFAAITGLRVGGGPIPFDSGIQNDQVALEWFLVEAPRIEEGMARYDQFAKYLKKKVNTEEEAEQMAGAYLLYLFGATLYPNRRSKVHLSYLLALRDLRTVSRFDWGGAALGTAYAFLGHSSRTGKSTAGYWRV</sequence>
<evidence type="ECO:0000313" key="2">
    <source>
        <dbReference type="Proteomes" id="UP001062846"/>
    </source>
</evidence>
<gene>
    <name evidence="1" type="ORF">RHMOL_Rhmol07G0158400</name>
</gene>
<protein>
    <submittedName>
        <fullName evidence="1">Uncharacterized protein</fullName>
    </submittedName>
</protein>
<proteinExistence type="predicted"/>